<dbReference type="Proteomes" id="UP000487929">
    <property type="component" value="Unassembled WGS sequence"/>
</dbReference>
<dbReference type="InterPro" id="IPR010425">
    <property type="entry name" value="Caps_synth_GfcC-like_C"/>
</dbReference>
<proteinExistence type="predicted"/>
<dbReference type="OrthoDB" id="7060856at2"/>
<dbReference type="Pfam" id="PF06251">
    <property type="entry name" value="Caps_syn_GfcC_C"/>
    <property type="match status" value="1"/>
</dbReference>
<keyword evidence="4" id="KW-1185">Reference proteome</keyword>
<feature type="signal peptide" evidence="1">
    <location>
        <begin position="1"/>
        <end position="25"/>
    </location>
</feature>
<evidence type="ECO:0000259" key="2">
    <source>
        <dbReference type="Pfam" id="PF06251"/>
    </source>
</evidence>
<evidence type="ECO:0000313" key="3">
    <source>
        <dbReference type="EMBL" id="NAW34706.1"/>
    </source>
</evidence>
<feature type="domain" description="Capsule biosynthesis GfcC-like C-terminal" evidence="2">
    <location>
        <begin position="161"/>
        <end position="247"/>
    </location>
</feature>
<feature type="chain" id="PRO_5030776239" description="Capsule biosynthesis GfcC-like C-terminal domain-containing protein" evidence="1">
    <location>
        <begin position="26"/>
        <end position="261"/>
    </location>
</feature>
<accession>A0A7X4W805</accession>
<dbReference type="RefSeq" id="WP_161431965.1">
    <property type="nucleotide sequence ID" value="NZ_WUTT01000001.1"/>
</dbReference>
<reference evidence="3 4" key="1">
    <citation type="submission" date="2019-12" db="EMBL/GenBank/DDBJ databases">
        <title>Draft genome sequencing of Halomonas alimentaria DSM 15356.</title>
        <authorList>
            <person name="Pandiyan K."/>
            <person name="Kushwaha P."/>
            <person name="Gowdham M."/>
            <person name="Chakdar H."/>
            <person name="Singh A."/>
            <person name="Kumar M."/>
            <person name="Saxena A.K."/>
        </authorList>
    </citation>
    <scope>NUCLEOTIDE SEQUENCE [LARGE SCALE GENOMIC DNA]</scope>
    <source>
        <strain evidence="3 4">DSM 15356</strain>
    </source>
</reference>
<sequence length="261" mass="28834">MVVATRTLAVCLAASWLLMPLGATAQQPEPQPSPHVRLSDAWLDTLQRSGERVVWTHAFALEHATVEAVEPQRRRLIAELETLRRRARLDGADGLIAALGAWQRELEASSAVPARTPGRHDLPWLGADRRRDPPLSAFHYWGHCAVPTWVEVWHLGGVSRLPWQPDMTLSQALDQIAGSAARQGAEHAALITPSGEQHRRGIMAWNHQETPLTPGSRVMLELPASIDSTARRLVNQRLPAYLATRLPGDECEIQEVTGAEE</sequence>
<protein>
    <recommendedName>
        <fullName evidence="2">Capsule biosynthesis GfcC-like C-terminal domain-containing protein</fullName>
    </recommendedName>
</protein>
<name>A0A7X4W805_9GAMM</name>
<evidence type="ECO:0000313" key="4">
    <source>
        <dbReference type="Proteomes" id="UP000487929"/>
    </source>
</evidence>
<organism evidence="3 4">
    <name type="scientific">Halomonas alimentaria</name>
    <dbReference type="NCBI Taxonomy" id="147248"/>
    <lineage>
        <taxon>Bacteria</taxon>
        <taxon>Pseudomonadati</taxon>
        <taxon>Pseudomonadota</taxon>
        <taxon>Gammaproteobacteria</taxon>
        <taxon>Oceanospirillales</taxon>
        <taxon>Halomonadaceae</taxon>
        <taxon>Halomonas</taxon>
    </lineage>
</organism>
<dbReference type="EMBL" id="WUTT01000001">
    <property type="protein sequence ID" value="NAW34706.1"/>
    <property type="molecule type" value="Genomic_DNA"/>
</dbReference>
<comment type="caution">
    <text evidence="3">The sequence shown here is derived from an EMBL/GenBank/DDBJ whole genome shotgun (WGS) entry which is preliminary data.</text>
</comment>
<dbReference type="AlphaFoldDB" id="A0A7X4W805"/>
<evidence type="ECO:0000256" key="1">
    <source>
        <dbReference type="SAM" id="SignalP"/>
    </source>
</evidence>
<gene>
    <name evidence="3" type="ORF">GRB96_09775</name>
</gene>
<keyword evidence="1" id="KW-0732">Signal</keyword>
<dbReference type="Gene3D" id="3.10.560.10">
    <property type="entry name" value="Outer membrane lipoprotein wza domain like"/>
    <property type="match status" value="1"/>
</dbReference>